<dbReference type="AlphaFoldDB" id="A0A3B0WF64"/>
<dbReference type="PANTHER" id="PTHR35089:SF1">
    <property type="entry name" value="CHAPERONE PROTEIN SKP"/>
    <property type="match status" value="1"/>
</dbReference>
<dbReference type="EMBL" id="UOFD01000022">
    <property type="protein sequence ID" value="VAW50983.1"/>
    <property type="molecule type" value="Genomic_DNA"/>
</dbReference>
<dbReference type="InterPro" id="IPR005632">
    <property type="entry name" value="Chaperone_Skp"/>
</dbReference>
<dbReference type="SUPFAM" id="SSF111384">
    <property type="entry name" value="OmpH-like"/>
    <property type="match status" value="1"/>
</dbReference>
<protein>
    <submittedName>
        <fullName evidence="3">Outer membrane protein H</fullName>
    </submittedName>
</protein>
<dbReference type="GO" id="GO:0051082">
    <property type="term" value="F:unfolded protein binding"/>
    <property type="evidence" value="ECO:0007669"/>
    <property type="project" value="InterPro"/>
</dbReference>
<evidence type="ECO:0000256" key="1">
    <source>
        <dbReference type="ARBA" id="ARBA00009091"/>
    </source>
</evidence>
<dbReference type="Gene3D" id="3.30.910.20">
    <property type="entry name" value="Skp domain"/>
    <property type="match status" value="1"/>
</dbReference>
<keyword evidence="2" id="KW-0732">Signal</keyword>
<evidence type="ECO:0000256" key="2">
    <source>
        <dbReference type="ARBA" id="ARBA00022729"/>
    </source>
</evidence>
<organism evidence="3">
    <name type="scientific">hydrothermal vent metagenome</name>
    <dbReference type="NCBI Taxonomy" id="652676"/>
    <lineage>
        <taxon>unclassified sequences</taxon>
        <taxon>metagenomes</taxon>
        <taxon>ecological metagenomes</taxon>
    </lineage>
</organism>
<dbReference type="GO" id="GO:0050821">
    <property type="term" value="P:protein stabilization"/>
    <property type="evidence" value="ECO:0007669"/>
    <property type="project" value="TreeGrafter"/>
</dbReference>
<sequence length="172" mass="19382">MKKLVVNLILLSSLISANVIAAGLKIGVVSVERLLTEAPQIDAVNTSMLDRFGPQRDELKKAETEITKMQENYKRNELVMTEDKLNDLKNKIITKIQMLKQKEGMLSQEVGNVRNQELAVLQQQVRGIIDDIAKKEKYDLVLSEGVAFADPKLDITDKVLDTMKAAFKKKKK</sequence>
<dbReference type="GO" id="GO:0005829">
    <property type="term" value="C:cytosol"/>
    <property type="evidence" value="ECO:0007669"/>
    <property type="project" value="TreeGrafter"/>
</dbReference>
<comment type="similarity">
    <text evidence="1">Belongs to the Skp family.</text>
</comment>
<accession>A0A3B0WF64</accession>
<evidence type="ECO:0000313" key="3">
    <source>
        <dbReference type="EMBL" id="VAW50983.1"/>
    </source>
</evidence>
<name>A0A3B0WF64_9ZZZZ</name>
<reference evidence="3" key="1">
    <citation type="submission" date="2018-06" db="EMBL/GenBank/DDBJ databases">
        <authorList>
            <person name="Zhirakovskaya E."/>
        </authorList>
    </citation>
    <scope>NUCLEOTIDE SEQUENCE</scope>
</reference>
<gene>
    <name evidence="3" type="ORF">MNBD_GAMMA06-986</name>
</gene>
<dbReference type="InterPro" id="IPR024930">
    <property type="entry name" value="Skp_dom_sf"/>
</dbReference>
<dbReference type="PANTHER" id="PTHR35089">
    <property type="entry name" value="CHAPERONE PROTEIN SKP"/>
    <property type="match status" value="1"/>
</dbReference>
<proteinExistence type="inferred from homology"/>
<dbReference type="Pfam" id="PF03938">
    <property type="entry name" value="OmpH"/>
    <property type="match status" value="1"/>
</dbReference>
<dbReference type="SMART" id="SM00935">
    <property type="entry name" value="OmpH"/>
    <property type="match status" value="1"/>
</dbReference>